<dbReference type="PROSITE" id="PS51186">
    <property type="entry name" value="GNAT"/>
    <property type="match status" value="1"/>
</dbReference>
<dbReference type="Pfam" id="PF00583">
    <property type="entry name" value="Acetyltransf_1"/>
    <property type="match status" value="1"/>
</dbReference>
<keyword evidence="3" id="KW-1185">Reference proteome</keyword>
<dbReference type="GO" id="GO:0016747">
    <property type="term" value="F:acyltransferase activity, transferring groups other than amino-acyl groups"/>
    <property type="evidence" value="ECO:0007669"/>
    <property type="project" value="InterPro"/>
</dbReference>
<accession>A0A5B8VL51</accession>
<dbReference type="Proteomes" id="UP000321291">
    <property type="component" value="Chromosome"/>
</dbReference>
<evidence type="ECO:0000313" key="2">
    <source>
        <dbReference type="EMBL" id="QEC71336.1"/>
    </source>
</evidence>
<dbReference type="OrthoDB" id="3216107at2"/>
<gene>
    <name evidence="2" type="ORF">FSB73_06265</name>
</gene>
<dbReference type="PANTHER" id="PTHR43233">
    <property type="entry name" value="FAMILY N-ACETYLTRANSFERASE, PUTATIVE (AFU_ORTHOLOGUE AFUA_6G03350)-RELATED"/>
    <property type="match status" value="1"/>
</dbReference>
<organism evidence="2 3">
    <name type="scientific">Arachidicoccus ginsenosidivorans</name>
    <dbReference type="NCBI Taxonomy" id="496057"/>
    <lineage>
        <taxon>Bacteria</taxon>
        <taxon>Pseudomonadati</taxon>
        <taxon>Bacteroidota</taxon>
        <taxon>Chitinophagia</taxon>
        <taxon>Chitinophagales</taxon>
        <taxon>Chitinophagaceae</taxon>
        <taxon>Arachidicoccus</taxon>
    </lineage>
</organism>
<sequence>MMTSQEYIIKSGFENMDTEAIYTYLSTESYWAKGIPFVTVNNAIKNSFCLGIFKEEKQVGFARLVTDYATFAYLADVYILEAHRNKGLSKALMAHIMNLDWVAGLRRISLATKDAHELYRQFGFESPAKPETLMEITRPEIYQKK</sequence>
<dbReference type="PANTHER" id="PTHR43233:SF1">
    <property type="entry name" value="FAMILY N-ACETYLTRANSFERASE, PUTATIVE (AFU_ORTHOLOGUE AFUA_6G03350)-RELATED"/>
    <property type="match status" value="1"/>
</dbReference>
<name>A0A5B8VL51_9BACT</name>
<dbReference type="KEGG" id="agi:FSB73_06265"/>
<dbReference type="InterPro" id="IPR016181">
    <property type="entry name" value="Acyl_CoA_acyltransferase"/>
</dbReference>
<feature type="domain" description="N-acetyltransferase" evidence="1">
    <location>
        <begin position="7"/>
        <end position="139"/>
    </location>
</feature>
<keyword evidence="2" id="KW-0808">Transferase</keyword>
<reference evidence="2 3" key="1">
    <citation type="journal article" date="2017" name="Int. J. Syst. Evol. Microbiol.">
        <title>Arachidicoccus ginsenosidivorans sp. nov., with ginsenoside-converting activity isolated from ginseng cultivating soil.</title>
        <authorList>
            <person name="Siddiqi M.Z."/>
            <person name="Aslam Z."/>
            <person name="Im W.T."/>
        </authorList>
    </citation>
    <scope>NUCLEOTIDE SEQUENCE [LARGE SCALE GENOMIC DNA]</scope>
    <source>
        <strain evidence="2 3">Gsoil 809</strain>
    </source>
</reference>
<dbReference type="InterPro" id="IPR053144">
    <property type="entry name" value="Acetyltransferase_Butenolide"/>
</dbReference>
<dbReference type="EMBL" id="CP042434">
    <property type="protein sequence ID" value="QEC71336.1"/>
    <property type="molecule type" value="Genomic_DNA"/>
</dbReference>
<protein>
    <submittedName>
        <fullName evidence="2">GNAT family N-acetyltransferase</fullName>
    </submittedName>
</protein>
<evidence type="ECO:0000313" key="3">
    <source>
        <dbReference type="Proteomes" id="UP000321291"/>
    </source>
</evidence>
<dbReference type="SUPFAM" id="SSF55729">
    <property type="entry name" value="Acyl-CoA N-acyltransferases (Nat)"/>
    <property type="match status" value="1"/>
</dbReference>
<proteinExistence type="predicted"/>
<dbReference type="CDD" id="cd04301">
    <property type="entry name" value="NAT_SF"/>
    <property type="match status" value="1"/>
</dbReference>
<dbReference type="InterPro" id="IPR000182">
    <property type="entry name" value="GNAT_dom"/>
</dbReference>
<dbReference type="AlphaFoldDB" id="A0A5B8VL51"/>
<evidence type="ECO:0000259" key="1">
    <source>
        <dbReference type="PROSITE" id="PS51186"/>
    </source>
</evidence>
<dbReference type="Gene3D" id="3.40.630.30">
    <property type="match status" value="1"/>
</dbReference>